<dbReference type="Pfam" id="PF14791">
    <property type="entry name" value="DNA_pol_B_thumb"/>
    <property type="match status" value="1"/>
</dbReference>
<dbReference type="PANTHER" id="PTHR11276">
    <property type="entry name" value="DNA POLYMERASE TYPE-X FAMILY MEMBER"/>
    <property type="match status" value="1"/>
</dbReference>
<keyword evidence="1" id="KW-0808">Transferase</keyword>
<evidence type="ECO:0000256" key="2">
    <source>
        <dbReference type="ARBA" id="ARBA00022695"/>
    </source>
</evidence>
<dbReference type="InterPro" id="IPR029398">
    <property type="entry name" value="PolB_thumb"/>
</dbReference>
<dbReference type="InterPro" id="IPR043519">
    <property type="entry name" value="NT_sf"/>
</dbReference>
<dbReference type="GO" id="GO:0003677">
    <property type="term" value="F:DNA binding"/>
    <property type="evidence" value="ECO:0007669"/>
    <property type="project" value="InterPro"/>
</dbReference>
<dbReference type="GO" id="GO:0006281">
    <property type="term" value="P:DNA repair"/>
    <property type="evidence" value="ECO:0007669"/>
    <property type="project" value="InterPro"/>
</dbReference>
<accession>A0A0F9I019</accession>
<evidence type="ECO:0000313" key="4">
    <source>
        <dbReference type="EMBL" id="KKM11132.1"/>
    </source>
</evidence>
<evidence type="ECO:0000256" key="1">
    <source>
        <dbReference type="ARBA" id="ARBA00022679"/>
    </source>
</evidence>
<dbReference type="InterPro" id="IPR037160">
    <property type="entry name" value="DNA_Pol_thumb_sf"/>
</dbReference>
<organism evidence="4">
    <name type="scientific">marine sediment metagenome</name>
    <dbReference type="NCBI Taxonomy" id="412755"/>
    <lineage>
        <taxon>unclassified sequences</taxon>
        <taxon>metagenomes</taxon>
        <taxon>ecological metagenomes</taxon>
    </lineage>
</organism>
<comment type="caution">
    <text evidence="4">The sequence shown here is derived from an EMBL/GenBank/DDBJ whole genome shotgun (WGS) entry which is preliminary data.</text>
</comment>
<reference evidence="4" key="1">
    <citation type="journal article" date="2015" name="Nature">
        <title>Complex archaea that bridge the gap between prokaryotes and eukaryotes.</title>
        <authorList>
            <person name="Spang A."/>
            <person name="Saw J.H."/>
            <person name="Jorgensen S.L."/>
            <person name="Zaremba-Niedzwiedzka K."/>
            <person name="Martijn J."/>
            <person name="Lind A.E."/>
            <person name="van Eijk R."/>
            <person name="Schleper C."/>
            <person name="Guy L."/>
            <person name="Ettema T.J."/>
        </authorList>
    </citation>
    <scope>NUCLEOTIDE SEQUENCE</scope>
</reference>
<protein>
    <recommendedName>
        <fullName evidence="3">DNA polymerase beta thumb domain-containing protein</fullName>
    </recommendedName>
</protein>
<dbReference type="InterPro" id="IPR022312">
    <property type="entry name" value="DNA_pol_X"/>
</dbReference>
<dbReference type="GO" id="GO:0003887">
    <property type="term" value="F:DNA-directed DNA polymerase activity"/>
    <property type="evidence" value="ECO:0007669"/>
    <property type="project" value="InterPro"/>
</dbReference>
<dbReference type="EMBL" id="LAZR01015494">
    <property type="protein sequence ID" value="KKM11132.1"/>
    <property type="molecule type" value="Genomic_DNA"/>
</dbReference>
<dbReference type="Gene3D" id="3.30.460.10">
    <property type="entry name" value="Beta Polymerase, domain 2"/>
    <property type="match status" value="1"/>
</dbReference>
<proteinExistence type="predicted"/>
<dbReference type="SUPFAM" id="SSF81301">
    <property type="entry name" value="Nucleotidyltransferase"/>
    <property type="match status" value="1"/>
</dbReference>
<keyword evidence="2" id="KW-0548">Nucleotidyltransferase</keyword>
<feature type="domain" description="DNA polymerase beta thumb" evidence="3">
    <location>
        <begin position="93"/>
        <end position="154"/>
    </location>
</feature>
<gene>
    <name evidence="4" type="ORF">LCGC14_1721310</name>
</gene>
<sequence>TKGYHHLDDAQKTAEKVVEALSPFVDQIAICGSIRRKVAFVGDIDIIVAGTKPGFEETLIELEADPALVKHTFEIDGVSCDVSTVDADTWGAALMHHTGSKGENIRLRKVAKKLGKSLSQYGLRDNATRLVGLGLTEQDTYAQLGQEYKEPEER</sequence>
<name>A0A0F9I019_9ZZZZ</name>
<dbReference type="Gene3D" id="3.30.210.10">
    <property type="entry name" value="DNA polymerase, thumb domain"/>
    <property type="match status" value="1"/>
</dbReference>
<evidence type="ECO:0000259" key="3">
    <source>
        <dbReference type="Pfam" id="PF14791"/>
    </source>
</evidence>
<dbReference type="PANTHER" id="PTHR11276:SF28">
    <property type="entry name" value="DNA POLYMERASE LAMBDA"/>
    <property type="match status" value="1"/>
</dbReference>
<feature type="non-terminal residue" evidence="4">
    <location>
        <position position="1"/>
    </location>
</feature>
<dbReference type="AlphaFoldDB" id="A0A0F9I019"/>